<dbReference type="InterPro" id="IPR011701">
    <property type="entry name" value="MFS"/>
</dbReference>
<gene>
    <name evidence="2" type="ORF">A2172_01950</name>
</gene>
<dbReference type="Gene3D" id="1.20.1250.20">
    <property type="entry name" value="MFS general substrate transporter like domains"/>
    <property type="match status" value="1"/>
</dbReference>
<keyword evidence="1" id="KW-0812">Transmembrane</keyword>
<dbReference type="Pfam" id="PF07690">
    <property type="entry name" value="MFS_1"/>
    <property type="match status" value="1"/>
</dbReference>
<feature type="transmembrane region" description="Helical" evidence="1">
    <location>
        <begin position="344"/>
        <end position="372"/>
    </location>
</feature>
<name>A0A1G1W9T1_9BACT</name>
<dbReference type="PANTHER" id="PTHR23526:SF2">
    <property type="entry name" value="MAJOR FACILITATOR SUPERFAMILY (MFS) PROFILE DOMAIN-CONTAINING PROTEIN"/>
    <property type="match status" value="1"/>
</dbReference>
<protein>
    <recommendedName>
        <fullName evidence="4">Major facilitator superfamily (MFS) profile domain-containing protein</fullName>
    </recommendedName>
</protein>
<dbReference type="PANTHER" id="PTHR23526">
    <property type="entry name" value="INTEGRAL MEMBRANE TRANSPORT PROTEIN-RELATED"/>
    <property type="match status" value="1"/>
</dbReference>
<dbReference type="InterPro" id="IPR052528">
    <property type="entry name" value="Sugar_transport-like"/>
</dbReference>
<feature type="transmembrane region" description="Helical" evidence="1">
    <location>
        <begin position="20"/>
        <end position="41"/>
    </location>
</feature>
<dbReference type="InterPro" id="IPR036259">
    <property type="entry name" value="MFS_trans_sf"/>
</dbReference>
<proteinExistence type="predicted"/>
<evidence type="ECO:0008006" key="4">
    <source>
        <dbReference type="Google" id="ProtNLM"/>
    </source>
</evidence>
<comment type="caution">
    <text evidence="2">The sequence shown here is derived from an EMBL/GenBank/DDBJ whole genome shotgun (WGS) entry which is preliminary data.</text>
</comment>
<evidence type="ECO:0000313" key="2">
    <source>
        <dbReference type="EMBL" id="OGY24432.1"/>
    </source>
</evidence>
<dbReference type="Proteomes" id="UP000176631">
    <property type="component" value="Unassembled WGS sequence"/>
</dbReference>
<evidence type="ECO:0000313" key="3">
    <source>
        <dbReference type="Proteomes" id="UP000176631"/>
    </source>
</evidence>
<feature type="transmembrane region" description="Helical" evidence="1">
    <location>
        <begin position="53"/>
        <end position="74"/>
    </location>
</feature>
<organism evidence="2 3">
    <name type="scientific">Candidatus Woykebacteria bacterium RBG_13_40_15</name>
    <dbReference type="NCBI Taxonomy" id="1802593"/>
    <lineage>
        <taxon>Bacteria</taxon>
        <taxon>Candidatus Woykeibacteriota</taxon>
    </lineage>
</organism>
<feature type="transmembrane region" description="Helical" evidence="1">
    <location>
        <begin position="213"/>
        <end position="237"/>
    </location>
</feature>
<feature type="transmembrane region" description="Helical" evidence="1">
    <location>
        <begin position="147"/>
        <end position="166"/>
    </location>
</feature>
<dbReference type="AlphaFoldDB" id="A0A1G1W9T1"/>
<dbReference type="SUPFAM" id="SSF103473">
    <property type="entry name" value="MFS general substrate transporter"/>
    <property type="match status" value="1"/>
</dbReference>
<dbReference type="EMBL" id="MHCP01000010">
    <property type="protein sequence ID" value="OGY24432.1"/>
    <property type="molecule type" value="Genomic_DNA"/>
</dbReference>
<dbReference type="STRING" id="1802593.A2172_01950"/>
<feature type="transmembrane region" description="Helical" evidence="1">
    <location>
        <begin position="243"/>
        <end position="265"/>
    </location>
</feature>
<dbReference type="GO" id="GO:0022857">
    <property type="term" value="F:transmembrane transporter activity"/>
    <property type="evidence" value="ECO:0007669"/>
    <property type="project" value="InterPro"/>
</dbReference>
<feature type="transmembrane region" description="Helical" evidence="1">
    <location>
        <begin position="172"/>
        <end position="192"/>
    </location>
</feature>
<accession>A0A1G1W9T1</accession>
<feature type="transmembrane region" description="Helical" evidence="1">
    <location>
        <begin position="272"/>
        <end position="291"/>
    </location>
</feature>
<evidence type="ECO:0000256" key="1">
    <source>
        <dbReference type="SAM" id="Phobius"/>
    </source>
</evidence>
<reference evidence="2 3" key="1">
    <citation type="journal article" date="2016" name="Nat. Commun.">
        <title>Thousands of microbial genomes shed light on interconnected biogeochemical processes in an aquifer system.</title>
        <authorList>
            <person name="Anantharaman K."/>
            <person name="Brown C.T."/>
            <person name="Hug L.A."/>
            <person name="Sharon I."/>
            <person name="Castelle C.J."/>
            <person name="Probst A.J."/>
            <person name="Thomas B.C."/>
            <person name="Singh A."/>
            <person name="Wilkins M.J."/>
            <person name="Karaoz U."/>
            <person name="Brodie E.L."/>
            <person name="Williams K.H."/>
            <person name="Hubbard S.S."/>
            <person name="Banfield J.F."/>
        </authorList>
    </citation>
    <scope>NUCLEOTIDE SEQUENCE [LARGE SCALE GENOMIC DNA]</scope>
</reference>
<feature type="transmembrane region" description="Helical" evidence="1">
    <location>
        <begin position="81"/>
        <end position="100"/>
    </location>
</feature>
<keyword evidence="1" id="KW-0472">Membrane</keyword>
<sequence length="373" mass="41533">MQSHDSFLHFLKNRELDELYASLAIRSFAMGMIGIFIPIYLLKLDYSLDSVLLFYAVAFATNALFIIPAAGFSAKYGFKHSIFLSVPFLIALYLLLYSLGTFYWPLPLLAAAFGINRALFWMGYHIDFSKFSDKENRWSEVGFARMLFFGSHFLGPLAGGIFLTIFDFKMLFILVTVLLCISITPLFLSKDVHEPIHISTDKIFTYSMLKEGLVFIGRGIETGVSLVVWPIFIFFSILGSFTALGFVSTLSLFFSAVSIALIGVFSNIKKGLVLKVGALATSFIWLLKTFITTPLQVYVVDSFHGIVRAFVTVPLDALSYDKANKAGIIEYIIFREILVETGRVIVFVVMLLAADLATGLLIGSGASLLFLLF</sequence>
<keyword evidence="1" id="KW-1133">Transmembrane helix</keyword>